<keyword evidence="3" id="KW-1185">Reference proteome</keyword>
<dbReference type="GeneID" id="9183859"/>
<dbReference type="STRING" id="656061.D5GD03"/>
<feature type="region of interest" description="Disordered" evidence="1">
    <location>
        <begin position="336"/>
        <end position="389"/>
    </location>
</feature>
<dbReference type="HOGENOM" id="CLU_665966_0_0_1"/>
<protein>
    <submittedName>
        <fullName evidence="2">(Perigord truffle) hypothetical protein</fullName>
    </submittedName>
</protein>
<feature type="compositionally biased region" description="Basic and acidic residues" evidence="1">
    <location>
        <begin position="375"/>
        <end position="386"/>
    </location>
</feature>
<dbReference type="AlphaFoldDB" id="D5GD03"/>
<evidence type="ECO:0000256" key="1">
    <source>
        <dbReference type="SAM" id="MobiDB-lite"/>
    </source>
</evidence>
<accession>D5GD03</accession>
<organism evidence="2 3">
    <name type="scientific">Tuber melanosporum (strain Mel28)</name>
    <name type="common">Perigord black truffle</name>
    <dbReference type="NCBI Taxonomy" id="656061"/>
    <lineage>
        <taxon>Eukaryota</taxon>
        <taxon>Fungi</taxon>
        <taxon>Dikarya</taxon>
        <taxon>Ascomycota</taxon>
        <taxon>Pezizomycotina</taxon>
        <taxon>Pezizomycetes</taxon>
        <taxon>Pezizales</taxon>
        <taxon>Tuberaceae</taxon>
        <taxon>Tuber</taxon>
    </lineage>
</organism>
<feature type="region of interest" description="Disordered" evidence="1">
    <location>
        <begin position="394"/>
        <end position="413"/>
    </location>
</feature>
<dbReference type="KEGG" id="tml:GSTUM_00006042001"/>
<gene>
    <name evidence="2" type="ORF">GSTUM_00006042001</name>
</gene>
<evidence type="ECO:0000313" key="2">
    <source>
        <dbReference type="EMBL" id="CAZ82396.1"/>
    </source>
</evidence>
<sequence length="413" mass="45285">MVAAMMARQQSGGTRHSCDETAFQFTCLGTNPQVYIKKTQRKTETLEIKRSTSDLPPNIATHVAKYSSQVAAAIFSQMLDSSSPLVSTLPAPEIAMQQLRDAAKRLQENTDARALSYLLQNNWLSTETPEYFSTTDHTLEPNIYEEGCPSIMQFLTTPNPIVPSSTRKLSPASVPTRRLESSGFNGGHESSLCPSSVGLPVGKPCDLLYGVDPPYNPSSDLLLLEHGEPPAQELLCASRGSVKTISVASYTGAQESPRAAVIDRMGPELEHRELINTILVVPIADRTTINASNNHIPNKFAGLGGDSDFLARSGDEAMKREGSNNQILQAFSQCEPSASRYAQRNSHDRDGETGWPPVKKAKVPQGRPMPVRGGVDGERDGGDKNRKGIKMMTDQRKRKNFPDQNRYVFHKQT</sequence>
<dbReference type="InParanoid" id="D5GD03"/>
<proteinExistence type="predicted"/>
<feature type="region of interest" description="Disordered" evidence="1">
    <location>
        <begin position="165"/>
        <end position="187"/>
    </location>
</feature>
<dbReference type="Proteomes" id="UP000006911">
    <property type="component" value="Unassembled WGS sequence"/>
</dbReference>
<name>D5GD03_TUBMM</name>
<reference evidence="2 3" key="1">
    <citation type="journal article" date="2010" name="Nature">
        <title>Perigord black truffle genome uncovers evolutionary origins and mechanisms of symbiosis.</title>
        <authorList>
            <person name="Martin F."/>
            <person name="Kohler A."/>
            <person name="Murat C."/>
            <person name="Balestrini R."/>
            <person name="Coutinho P.M."/>
            <person name="Jaillon O."/>
            <person name="Montanini B."/>
            <person name="Morin E."/>
            <person name="Noel B."/>
            <person name="Percudani R."/>
            <person name="Porcel B."/>
            <person name="Rubini A."/>
            <person name="Amicucci A."/>
            <person name="Amselem J."/>
            <person name="Anthouard V."/>
            <person name="Arcioni S."/>
            <person name="Artiguenave F."/>
            <person name="Aury J.M."/>
            <person name="Ballario P."/>
            <person name="Bolchi A."/>
            <person name="Brenna A."/>
            <person name="Brun A."/>
            <person name="Buee M."/>
            <person name="Cantarel B."/>
            <person name="Chevalier G."/>
            <person name="Couloux A."/>
            <person name="Da Silva C."/>
            <person name="Denoeud F."/>
            <person name="Duplessis S."/>
            <person name="Ghignone S."/>
            <person name="Hilselberger B."/>
            <person name="Iotti M."/>
            <person name="Marcais B."/>
            <person name="Mello A."/>
            <person name="Miranda M."/>
            <person name="Pacioni G."/>
            <person name="Quesneville H."/>
            <person name="Riccioni C."/>
            <person name="Ruotolo R."/>
            <person name="Splivallo R."/>
            <person name="Stocchi V."/>
            <person name="Tisserant E."/>
            <person name="Viscomi A.R."/>
            <person name="Zambonelli A."/>
            <person name="Zampieri E."/>
            <person name="Henrissat B."/>
            <person name="Lebrun M.H."/>
            <person name="Paolocci F."/>
            <person name="Bonfante P."/>
            <person name="Ottonello S."/>
            <person name="Wincker P."/>
        </authorList>
    </citation>
    <scope>NUCLEOTIDE SEQUENCE [LARGE SCALE GENOMIC DNA]</scope>
    <source>
        <strain evidence="2 3">Mel28</strain>
    </source>
</reference>
<dbReference type="EMBL" id="FN430131">
    <property type="protein sequence ID" value="CAZ82396.1"/>
    <property type="molecule type" value="Genomic_DNA"/>
</dbReference>
<dbReference type="RefSeq" id="XP_002838205.1">
    <property type="nucleotide sequence ID" value="XM_002838159.1"/>
</dbReference>
<evidence type="ECO:0000313" key="3">
    <source>
        <dbReference type="Proteomes" id="UP000006911"/>
    </source>
</evidence>